<feature type="region of interest" description="Disordered" evidence="2">
    <location>
        <begin position="140"/>
        <end position="166"/>
    </location>
</feature>
<sequence length="371" mass="42165">MPHAITAVRQNTNGLDEYEKTELELLLKTKLEGVPSHHLPALNIADILDQTPRASLLPNIPPDIQLRFFLHNRATIENYARKPIKDEGKQSFEITRAIWFYRLDEAHQFQRFHDIMRWNTAIYVALLAIHSESNKWKHSIHSEVKVSGRQRSSKDSYSPRNSKDTYKPIHPAAIHFITQYLAAVLEHHNTPTSSFTARESFIRAWKSGPWDLFTVFGGAQKKLMKSAMKRLSRDWEAELAVAEKQMDREQYEREVGKFVGGLVPGRKDQGMRVWEVSAEKKGGDGDVGMGDGVSSDQSEDKELSRNELLEALLSPFVPRTKEVGKQDEARVRTGVIEVGGTPVTDMRYAISTVQGVEPRNILPALIRLFPE</sequence>
<feature type="region of interest" description="Disordered" evidence="2">
    <location>
        <begin position="279"/>
        <end position="301"/>
    </location>
</feature>
<protein>
    <submittedName>
        <fullName evidence="3">Uncharacterized protein</fullName>
    </submittedName>
</protein>
<evidence type="ECO:0000313" key="4">
    <source>
        <dbReference type="Proteomes" id="UP000676310"/>
    </source>
</evidence>
<gene>
    <name evidence="3" type="ORF">ALTATR162_LOCUS4006</name>
</gene>
<dbReference type="OrthoDB" id="3796041at2759"/>
<dbReference type="GeneID" id="67015626"/>
<dbReference type="AlphaFoldDB" id="A0A8J2I010"/>
<evidence type="ECO:0000256" key="1">
    <source>
        <dbReference type="SAM" id="Coils"/>
    </source>
</evidence>
<feature type="coiled-coil region" evidence="1">
    <location>
        <begin position="225"/>
        <end position="252"/>
    </location>
</feature>
<accession>A0A8J2I010</accession>
<dbReference type="Proteomes" id="UP000676310">
    <property type="component" value="Unassembled WGS sequence"/>
</dbReference>
<comment type="caution">
    <text evidence="3">The sequence shown here is derived from an EMBL/GenBank/DDBJ whole genome shotgun (WGS) entry which is preliminary data.</text>
</comment>
<proteinExistence type="predicted"/>
<keyword evidence="1" id="KW-0175">Coiled coil</keyword>
<dbReference type="EMBL" id="CAJRGZ010000017">
    <property type="protein sequence ID" value="CAG5156141.1"/>
    <property type="molecule type" value="Genomic_DNA"/>
</dbReference>
<name>A0A8J2I010_9PLEO</name>
<evidence type="ECO:0000313" key="3">
    <source>
        <dbReference type="EMBL" id="CAG5156141.1"/>
    </source>
</evidence>
<keyword evidence="4" id="KW-1185">Reference proteome</keyword>
<organism evidence="3 4">
    <name type="scientific">Alternaria atra</name>
    <dbReference type="NCBI Taxonomy" id="119953"/>
    <lineage>
        <taxon>Eukaryota</taxon>
        <taxon>Fungi</taxon>
        <taxon>Dikarya</taxon>
        <taxon>Ascomycota</taxon>
        <taxon>Pezizomycotina</taxon>
        <taxon>Dothideomycetes</taxon>
        <taxon>Pleosporomycetidae</taxon>
        <taxon>Pleosporales</taxon>
        <taxon>Pleosporineae</taxon>
        <taxon>Pleosporaceae</taxon>
        <taxon>Alternaria</taxon>
        <taxon>Alternaria sect. Ulocladioides</taxon>
    </lineage>
</organism>
<evidence type="ECO:0000256" key="2">
    <source>
        <dbReference type="SAM" id="MobiDB-lite"/>
    </source>
</evidence>
<reference evidence="3" key="1">
    <citation type="submission" date="2021-05" db="EMBL/GenBank/DDBJ databases">
        <authorList>
            <person name="Stam R."/>
        </authorList>
    </citation>
    <scope>NUCLEOTIDE SEQUENCE</scope>
    <source>
        <strain evidence="3">CS162</strain>
    </source>
</reference>
<dbReference type="RefSeq" id="XP_043167551.1">
    <property type="nucleotide sequence ID" value="XM_043311616.1"/>
</dbReference>